<dbReference type="InterPro" id="IPR052718">
    <property type="entry name" value="NmrA-type_oxidoreductase"/>
</dbReference>
<dbReference type="Proteomes" id="UP000297447">
    <property type="component" value="Unassembled WGS sequence"/>
</dbReference>
<reference evidence="2 3" key="1">
    <citation type="submission" date="2019-03" db="EMBL/GenBank/DDBJ databases">
        <title>Genomics of glacier-inhabiting Cryobacterium strains.</title>
        <authorList>
            <person name="Liu Q."/>
            <person name="Xin Y.-H."/>
        </authorList>
    </citation>
    <scope>NUCLEOTIDE SEQUENCE [LARGE SCALE GENOMIC DNA]</scope>
    <source>
        <strain evidence="2 3">Hh14</strain>
    </source>
</reference>
<dbReference type="PANTHER" id="PTHR47129:SF1">
    <property type="entry name" value="NMRA-LIKE DOMAIN-CONTAINING PROTEIN"/>
    <property type="match status" value="1"/>
</dbReference>
<dbReference type="RefSeq" id="WP_134518429.1">
    <property type="nucleotide sequence ID" value="NZ_SOHE01000018.1"/>
</dbReference>
<dbReference type="Gene3D" id="3.40.50.720">
    <property type="entry name" value="NAD(P)-binding Rossmann-like Domain"/>
    <property type="match status" value="1"/>
</dbReference>
<evidence type="ECO:0000259" key="1">
    <source>
        <dbReference type="Pfam" id="PF13460"/>
    </source>
</evidence>
<keyword evidence="3" id="KW-1185">Reference proteome</keyword>
<evidence type="ECO:0000313" key="2">
    <source>
        <dbReference type="EMBL" id="TFD54005.1"/>
    </source>
</evidence>
<dbReference type="Pfam" id="PF13460">
    <property type="entry name" value="NAD_binding_10"/>
    <property type="match status" value="1"/>
</dbReference>
<evidence type="ECO:0000313" key="3">
    <source>
        <dbReference type="Proteomes" id="UP000297447"/>
    </source>
</evidence>
<dbReference type="SUPFAM" id="SSF51735">
    <property type="entry name" value="NAD(P)-binding Rossmann-fold domains"/>
    <property type="match status" value="1"/>
</dbReference>
<gene>
    <name evidence="2" type="ORF">E3T55_04785</name>
</gene>
<dbReference type="OrthoDB" id="5510591at2"/>
<name>A0A4R9A838_9MICO</name>
<dbReference type="CDD" id="cd05269">
    <property type="entry name" value="TMR_SDR_a"/>
    <property type="match status" value="1"/>
</dbReference>
<dbReference type="PANTHER" id="PTHR47129">
    <property type="entry name" value="QUINONE OXIDOREDUCTASE 2"/>
    <property type="match status" value="1"/>
</dbReference>
<sequence length="283" mass="29149">MSIVVTGATGHLGALIIDHLISRGIAATDITGAGRNPERLATLAATGVHTVRLDYSDPVSLATALTGADTLVLVSGSEVGQRVQQHTNAINAAKAAGVSRIVYTSAPRADTSALILAPEHKATEELIRAAGIPFTILRNGWYTENYQNLVSVARETGTYLTSAGTGRVSSASRTDYAEAVAAVLTSAGHEGKIYELSGDVAWDGTEMAQTLTTLLDIPVVFTPVSPEQHAGILQNAGLDAGTVGFVVALDGNIRDGLLDGTSGELAALIGRPTTPLIDGLRAA</sequence>
<dbReference type="EMBL" id="SOHE01000018">
    <property type="protein sequence ID" value="TFD54005.1"/>
    <property type="molecule type" value="Genomic_DNA"/>
</dbReference>
<accession>A0A4R9A838</accession>
<organism evidence="2 3">
    <name type="scientific">Cryobacterium frigoriphilum</name>
    <dbReference type="NCBI Taxonomy" id="1259150"/>
    <lineage>
        <taxon>Bacteria</taxon>
        <taxon>Bacillati</taxon>
        <taxon>Actinomycetota</taxon>
        <taxon>Actinomycetes</taxon>
        <taxon>Micrococcales</taxon>
        <taxon>Microbacteriaceae</taxon>
        <taxon>Cryobacterium</taxon>
    </lineage>
</organism>
<dbReference type="InterPro" id="IPR016040">
    <property type="entry name" value="NAD(P)-bd_dom"/>
</dbReference>
<dbReference type="AlphaFoldDB" id="A0A4R9A838"/>
<dbReference type="Gene3D" id="3.90.25.10">
    <property type="entry name" value="UDP-galactose 4-epimerase, domain 1"/>
    <property type="match status" value="1"/>
</dbReference>
<dbReference type="InterPro" id="IPR036291">
    <property type="entry name" value="NAD(P)-bd_dom_sf"/>
</dbReference>
<feature type="domain" description="NAD(P)-binding" evidence="1">
    <location>
        <begin position="7"/>
        <end position="186"/>
    </location>
</feature>
<proteinExistence type="predicted"/>
<protein>
    <submittedName>
        <fullName evidence="2">SDR family oxidoreductase</fullName>
    </submittedName>
</protein>
<comment type="caution">
    <text evidence="2">The sequence shown here is derived from an EMBL/GenBank/DDBJ whole genome shotgun (WGS) entry which is preliminary data.</text>
</comment>